<protein>
    <recommendedName>
        <fullName evidence="2">Methyltransferase type 11 domain-containing protein</fullName>
    </recommendedName>
</protein>
<proteinExistence type="predicted"/>
<sequence>MQAQAQAPFKYDQEWLDKQPLECGERALLAVFAHFGLPKHMLDLGCGQGHLCKLAAKLGVLSVGLDIALNGNQEQGDLCKLGWCDLTQPLEVRRGFIDLQVPDGQFECVVSWETGEHLPLAGADTYVDNIVRHVGKGLVFTAAEPGQGGDGHINCQTHEWWREKFEARGLMYLADATEQLRETWRWSTGGCTWYPRNCQVFTRKGD</sequence>
<dbReference type="AlphaFoldDB" id="A0A0F9DTM6"/>
<comment type="caution">
    <text evidence="1">The sequence shown here is derived from an EMBL/GenBank/DDBJ whole genome shotgun (WGS) entry which is preliminary data.</text>
</comment>
<dbReference type="Gene3D" id="3.40.50.150">
    <property type="entry name" value="Vaccinia Virus protein VP39"/>
    <property type="match status" value="1"/>
</dbReference>
<evidence type="ECO:0008006" key="2">
    <source>
        <dbReference type="Google" id="ProtNLM"/>
    </source>
</evidence>
<name>A0A0F9DTM6_9ZZZZ</name>
<dbReference type="InterPro" id="IPR029063">
    <property type="entry name" value="SAM-dependent_MTases_sf"/>
</dbReference>
<dbReference type="EMBL" id="LAZR01027643">
    <property type="protein sequence ID" value="KKL65089.1"/>
    <property type="molecule type" value="Genomic_DNA"/>
</dbReference>
<accession>A0A0F9DTM6</accession>
<reference evidence="1" key="1">
    <citation type="journal article" date="2015" name="Nature">
        <title>Complex archaea that bridge the gap between prokaryotes and eukaryotes.</title>
        <authorList>
            <person name="Spang A."/>
            <person name="Saw J.H."/>
            <person name="Jorgensen S.L."/>
            <person name="Zaremba-Niedzwiedzka K."/>
            <person name="Martijn J."/>
            <person name="Lind A.E."/>
            <person name="van Eijk R."/>
            <person name="Schleper C."/>
            <person name="Guy L."/>
            <person name="Ettema T.J."/>
        </authorList>
    </citation>
    <scope>NUCLEOTIDE SEQUENCE</scope>
</reference>
<gene>
    <name evidence="1" type="ORF">LCGC14_2158470</name>
</gene>
<organism evidence="1">
    <name type="scientific">marine sediment metagenome</name>
    <dbReference type="NCBI Taxonomy" id="412755"/>
    <lineage>
        <taxon>unclassified sequences</taxon>
        <taxon>metagenomes</taxon>
        <taxon>ecological metagenomes</taxon>
    </lineage>
</organism>
<evidence type="ECO:0000313" key="1">
    <source>
        <dbReference type="EMBL" id="KKL65089.1"/>
    </source>
</evidence>
<dbReference type="SUPFAM" id="SSF53335">
    <property type="entry name" value="S-adenosyl-L-methionine-dependent methyltransferases"/>
    <property type="match status" value="1"/>
</dbReference>
<dbReference type="Pfam" id="PF13489">
    <property type="entry name" value="Methyltransf_23"/>
    <property type="match status" value="1"/>
</dbReference>